<evidence type="ECO:0000256" key="2">
    <source>
        <dbReference type="ARBA" id="ARBA00022801"/>
    </source>
</evidence>
<protein>
    <submittedName>
        <fullName evidence="4">Serine hydrolase</fullName>
    </submittedName>
</protein>
<dbReference type="PANTHER" id="PTHR10587">
    <property type="entry name" value="GLYCOSYL TRANSFERASE-RELATED"/>
    <property type="match status" value="1"/>
</dbReference>
<organism evidence="4 5">
    <name type="scientific">Flavihumibacter fluminis</name>
    <dbReference type="NCBI Taxonomy" id="2909236"/>
    <lineage>
        <taxon>Bacteria</taxon>
        <taxon>Pseudomonadati</taxon>
        <taxon>Bacteroidota</taxon>
        <taxon>Chitinophagia</taxon>
        <taxon>Chitinophagales</taxon>
        <taxon>Chitinophagaceae</taxon>
        <taxon>Flavihumibacter</taxon>
    </lineage>
</organism>
<dbReference type="InterPro" id="IPR045155">
    <property type="entry name" value="Beta-lactam_cat"/>
</dbReference>
<proteinExistence type="predicted"/>
<dbReference type="CDD" id="cd10917">
    <property type="entry name" value="CE4_NodB_like_6s_7s"/>
    <property type="match status" value="1"/>
</dbReference>
<dbReference type="InterPro" id="IPR011330">
    <property type="entry name" value="Glyco_hydro/deAcase_b/a-brl"/>
</dbReference>
<keyword evidence="1" id="KW-0479">Metal-binding</keyword>
<evidence type="ECO:0000256" key="1">
    <source>
        <dbReference type="ARBA" id="ARBA00022723"/>
    </source>
</evidence>
<evidence type="ECO:0000259" key="3">
    <source>
        <dbReference type="PROSITE" id="PS51677"/>
    </source>
</evidence>
<dbReference type="GO" id="GO:0016787">
    <property type="term" value="F:hydrolase activity"/>
    <property type="evidence" value="ECO:0007669"/>
    <property type="project" value="UniProtKB-KW"/>
</dbReference>
<reference evidence="4 5" key="1">
    <citation type="submission" date="2022-01" db="EMBL/GenBank/DDBJ databases">
        <title>Flavihumibacter sp. nov., isolated from sediment of a river.</title>
        <authorList>
            <person name="Liu H."/>
        </authorList>
    </citation>
    <scope>NUCLEOTIDE SEQUENCE [LARGE SCALE GENOMIC DNA]</scope>
    <source>
        <strain evidence="4 5">RY-1</strain>
    </source>
</reference>
<gene>
    <name evidence="4" type="ORF">L0U88_13940</name>
</gene>
<dbReference type="Pfam" id="PF01522">
    <property type="entry name" value="Polysacc_deac_1"/>
    <property type="match status" value="1"/>
</dbReference>
<comment type="caution">
    <text evidence="4">The sequence shown here is derived from an EMBL/GenBank/DDBJ whole genome shotgun (WGS) entry which is preliminary data.</text>
</comment>
<evidence type="ECO:0000313" key="4">
    <source>
        <dbReference type="EMBL" id="MCF1715735.1"/>
    </source>
</evidence>
<keyword evidence="2 4" id="KW-0378">Hydrolase</keyword>
<dbReference type="SUPFAM" id="SSF88713">
    <property type="entry name" value="Glycoside hydrolase/deacetylase"/>
    <property type="match status" value="1"/>
</dbReference>
<dbReference type="RefSeq" id="WP_234866684.1">
    <property type="nucleotide sequence ID" value="NZ_JAKEVY010000003.1"/>
</dbReference>
<dbReference type="InterPro" id="IPR050248">
    <property type="entry name" value="Polysacc_deacetylase_ArnD"/>
</dbReference>
<name>A0ABS9BK66_9BACT</name>
<keyword evidence="5" id="KW-1185">Reference proteome</keyword>
<dbReference type="SUPFAM" id="SSF56601">
    <property type="entry name" value="beta-lactamase/transpeptidase-like"/>
    <property type="match status" value="1"/>
</dbReference>
<accession>A0ABS9BK66</accession>
<dbReference type="Gene3D" id="3.40.710.10">
    <property type="entry name" value="DD-peptidase/beta-lactamase superfamily"/>
    <property type="match status" value="1"/>
</dbReference>
<dbReference type="PROSITE" id="PS51677">
    <property type="entry name" value="NODB"/>
    <property type="match status" value="1"/>
</dbReference>
<sequence>MNLFKFRIGMIGLLSLLGVQIKAQQRLHDVALEQRIRAAASPALKNVLDHPEIYQYQLIYTEITRNSSNQPVFRHQYLNVSDSMYFNPASMVKFPVALMVMEKMDSLRSLGINPLTLLKTDSSAPKSLLELVREAMIVSDNVAYNKLFQFLGQEAINVRLQEMGYTGSRITRRFIPLTPEQHRVTEAVQLLTSDGRLLMEQPAIKSAFPFDFSRRILVGNAHYNWSDSLVQEPFDFTTHNRIPLRDMQQVLQSFLFPSSVPERQRFHLSDETRKLMLDAISELPSESRFPVFDTTEFFDSYSKFFLYRDGKRKVPDHIRIFNKTGWSYGYLIDVAYILDKSRNREFMLSGVIYVNSDGILNDNRYEYDSIGYPFFREIGEILLQSTVVDATRHRRTSSRPVSAITRGDSTRKALALVFTGHEFGEGGATIRRVLKKKGVKASFFLTGDFYRNLKLQKLIRELKADGHYMGGHGDKHLLCCDWSNRDSLLVSKEIYQNDIRNNEEAMRAVGIDASQSVYFMPSYEWYNDSIVWWTKQLGRHLVNNTSGTLSQADYTRIQDKNYRNTETIFASIKDRETKYGLNGFLLLLHVGTGPGRPDPFWNRLEELITWLQQRGYQLETVPSLLE</sequence>
<dbReference type="PANTHER" id="PTHR10587:SF133">
    <property type="entry name" value="CHITIN DEACETYLASE 1-RELATED"/>
    <property type="match status" value="1"/>
</dbReference>
<dbReference type="EMBL" id="JAKEVY010000003">
    <property type="protein sequence ID" value="MCF1715735.1"/>
    <property type="molecule type" value="Genomic_DNA"/>
</dbReference>
<feature type="domain" description="NodB homology" evidence="3">
    <location>
        <begin position="412"/>
        <end position="619"/>
    </location>
</feature>
<evidence type="ECO:0000313" key="5">
    <source>
        <dbReference type="Proteomes" id="UP001200145"/>
    </source>
</evidence>
<dbReference type="InterPro" id="IPR012338">
    <property type="entry name" value="Beta-lactam/transpept-like"/>
</dbReference>
<dbReference type="Pfam" id="PF13354">
    <property type="entry name" value="Beta-lactamase2"/>
    <property type="match status" value="1"/>
</dbReference>
<dbReference type="Proteomes" id="UP001200145">
    <property type="component" value="Unassembled WGS sequence"/>
</dbReference>
<dbReference type="InterPro" id="IPR002509">
    <property type="entry name" value="NODB_dom"/>
</dbReference>
<dbReference type="Gene3D" id="3.20.20.370">
    <property type="entry name" value="Glycoside hydrolase/deacetylase"/>
    <property type="match status" value="1"/>
</dbReference>